<organism evidence="5 6">
    <name type="scientific">Sediminivirga luteola</name>
    <dbReference type="NCBI Taxonomy" id="1774748"/>
    <lineage>
        <taxon>Bacteria</taxon>
        <taxon>Bacillati</taxon>
        <taxon>Actinomycetota</taxon>
        <taxon>Actinomycetes</taxon>
        <taxon>Micrococcales</taxon>
        <taxon>Brevibacteriaceae</taxon>
        <taxon>Sediminivirga</taxon>
    </lineage>
</organism>
<dbReference type="SUPFAM" id="SSF48008">
    <property type="entry name" value="GntR ligand-binding domain-like"/>
    <property type="match status" value="1"/>
</dbReference>
<dbReference type="CDD" id="cd07377">
    <property type="entry name" value="WHTH_GntR"/>
    <property type="match status" value="1"/>
</dbReference>
<dbReference type="InterPro" id="IPR011711">
    <property type="entry name" value="GntR_C"/>
</dbReference>
<proteinExistence type="predicted"/>
<dbReference type="Pfam" id="PF07729">
    <property type="entry name" value="FCD"/>
    <property type="match status" value="1"/>
</dbReference>
<dbReference type="SUPFAM" id="SSF46785">
    <property type="entry name" value="Winged helix' DNA-binding domain"/>
    <property type="match status" value="1"/>
</dbReference>
<dbReference type="PANTHER" id="PTHR43537">
    <property type="entry name" value="TRANSCRIPTIONAL REGULATOR, GNTR FAMILY"/>
    <property type="match status" value="1"/>
</dbReference>
<evidence type="ECO:0000259" key="4">
    <source>
        <dbReference type="PROSITE" id="PS50949"/>
    </source>
</evidence>
<protein>
    <recommendedName>
        <fullName evidence="4">HTH gntR-type domain-containing protein</fullName>
    </recommendedName>
</protein>
<gene>
    <name evidence="5" type="ORF">GCM10011333_13330</name>
</gene>
<dbReference type="InterPro" id="IPR008920">
    <property type="entry name" value="TF_FadR/GntR_C"/>
</dbReference>
<dbReference type="SMART" id="SM00895">
    <property type="entry name" value="FCD"/>
    <property type="match status" value="1"/>
</dbReference>
<comment type="caution">
    <text evidence="5">The sequence shown here is derived from an EMBL/GenBank/DDBJ whole genome shotgun (WGS) entry which is preliminary data.</text>
</comment>
<reference evidence="5" key="2">
    <citation type="submission" date="2020-09" db="EMBL/GenBank/DDBJ databases">
        <authorList>
            <person name="Sun Q."/>
            <person name="Zhou Y."/>
        </authorList>
    </citation>
    <scope>NUCLEOTIDE SEQUENCE</scope>
    <source>
        <strain evidence="5">CGMCC 1.12785</strain>
    </source>
</reference>
<keyword evidence="3" id="KW-0804">Transcription</keyword>
<dbReference type="AlphaFoldDB" id="A0A8J2XK56"/>
<reference evidence="5" key="1">
    <citation type="journal article" date="2014" name="Int. J. Syst. Evol. Microbiol.">
        <title>Complete genome sequence of Corynebacterium casei LMG S-19264T (=DSM 44701T), isolated from a smear-ripened cheese.</title>
        <authorList>
            <consortium name="US DOE Joint Genome Institute (JGI-PGF)"/>
            <person name="Walter F."/>
            <person name="Albersmeier A."/>
            <person name="Kalinowski J."/>
            <person name="Ruckert C."/>
        </authorList>
    </citation>
    <scope>NUCLEOTIDE SEQUENCE</scope>
    <source>
        <strain evidence="5">CGMCC 1.12785</strain>
    </source>
</reference>
<dbReference type="Gene3D" id="1.20.120.530">
    <property type="entry name" value="GntR ligand-binding domain-like"/>
    <property type="match status" value="1"/>
</dbReference>
<accession>A0A8J2XK56</accession>
<evidence type="ECO:0000256" key="1">
    <source>
        <dbReference type="ARBA" id="ARBA00023015"/>
    </source>
</evidence>
<dbReference type="Gene3D" id="1.10.10.10">
    <property type="entry name" value="Winged helix-like DNA-binding domain superfamily/Winged helix DNA-binding domain"/>
    <property type="match status" value="1"/>
</dbReference>
<dbReference type="EMBL" id="BMFY01000004">
    <property type="protein sequence ID" value="GGA11776.1"/>
    <property type="molecule type" value="Genomic_DNA"/>
</dbReference>
<sequence>MHYCIQKTGELYTMPPHRGHLPQVEQPASLAELARTAIERAILAGTYLPGERLVEERLCEHLGISRPPLREALRQLSFTGIVEHTPRKGVRVMAMTQHDVYEILTFRRELERMALRLALPGLDPGRLDECRAALERMWPVAEAGDEGGLVAAGFEFHLSVIRLAHHKRIEQAFRSMSLQLQLCMAMNNRVRRDVEDLKGNVQRHEELLAVIVTEDRDRIEAAFDAHGNATFVRASLDELEGGSNQSAKWFAGFLDRH</sequence>
<dbReference type="PROSITE" id="PS50949">
    <property type="entry name" value="HTH_GNTR"/>
    <property type="match status" value="1"/>
</dbReference>
<evidence type="ECO:0000313" key="6">
    <source>
        <dbReference type="Proteomes" id="UP000616114"/>
    </source>
</evidence>
<evidence type="ECO:0000256" key="2">
    <source>
        <dbReference type="ARBA" id="ARBA00023125"/>
    </source>
</evidence>
<dbReference type="PANTHER" id="PTHR43537:SF5">
    <property type="entry name" value="UXU OPERON TRANSCRIPTIONAL REGULATOR"/>
    <property type="match status" value="1"/>
</dbReference>
<dbReference type="InterPro" id="IPR000524">
    <property type="entry name" value="Tscrpt_reg_HTH_GntR"/>
</dbReference>
<keyword evidence="1" id="KW-0805">Transcription regulation</keyword>
<keyword evidence="6" id="KW-1185">Reference proteome</keyword>
<dbReference type="GO" id="GO:0003677">
    <property type="term" value="F:DNA binding"/>
    <property type="evidence" value="ECO:0007669"/>
    <property type="project" value="UniProtKB-KW"/>
</dbReference>
<dbReference type="InterPro" id="IPR036390">
    <property type="entry name" value="WH_DNA-bd_sf"/>
</dbReference>
<dbReference type="SMART" id="SM00345">
    <property type="entry name" value="HTH_GNTR"/>
    <property type="match status" value="1"/>
</dbReference>
<keyword evidence="2" id="KW-0238">DNA-binding</keyword>
<dbReference type="Proteomes" id="UP000616114">
    <property type="component" value="Unassembled WGS sequence"/>
</dbReference>
<evidence type="ECO:0000256" key="3">
    <source>
        <dbReference type="ARBA" id="ARBA00023163"/>
    </source>
</evidence>
<dbReference type="InterPro" id="IPR036388">
    <property type="entry name" value="WH-like_DNA-bd_sf"/>
</dbReference>
<feature type="domain" description="HTH gntR-type" evidence="4">
    <location>
        <begin position="28"/>
        <end position="95"/>
    </location>
</feature>
<name>A0A8J2XK56_9MICO</name>
<evidence type="ECO:0000313" key="5">
    <source>
        <dbReference type="EMBL" id="GGA11776.1"/>
    </source>
</evidence>
<dbReference type="Pfam" id="PF00392">
    <property type="entry name" value="GntR"/>
    <property type="match status" value="1"/>
</dbReference>
<dbReference type="GO" id="GO:0003700">
    <property type="term" value="F:DNA-binding transcription factor activity"/>
    <property type="evidence" value="ECO:0007669"/>
    <property type="project" value="InterPro"/>
</dbReference>